<dbReference type="Proteomes" id="UP000051952">
    <property type="component" value="Unassembled WGS sequence"/>
</dbReference>
<evidence type="ECO:0000313" key="2">
    <source>
        <dbReference type="EMBL" id="CUI14125.1"/>
    </source>
</evidence>
<accession>A0A0S4KIJ5</accession>
<feature type="region of interest" description="Disordered" evidence="1">
    <location>
        <begin position="1"/>
        <end position="174"/>
    </location>
</feature>
<evidence type="ECO:0000313" key="3">
    <source>
        <dbReference type="Proteomes" id="UP000051952"/>
    </source>
</evidence>
<feature type="region of interest" description="Disordered" evidence="1">
    <location>
        <begin position="243"/>
        <end position="310"/>
    </location>
</feature>
<dbReference type="EMBL" id="CYKH01000497">
    <property type="protein sequence ID" value="CUI14125.1"/>
    <property type="molecule type" value="Genomic_DNA"/>
</dbReference>
<dbReference type="AlphaFoldDB" id="A0A0S4KIJ5"/>
<feature type="region of interest" description="Disordered" evidence="1">
    <location>
        <begin position="473"/>
        <end position="514"/>
    </location>
</feature>
<feature type="region of interest" description="Disordered" evidence="1">
    <location>
        <begin position="405"/>
        <end position="442"/>
    </location>
</feature>
<gene>
    <name evidence="2" type="ORF">BSAL_69765</name>
</gene>
<evidence type="ECO:0000256" key="1">
    <source>
        <dbReference type="SAM" id="MobiDB-lite"/>
    </source>
</evidence>
<feature type="compositionally biased region" description="Low complexity" evidence="1">
    <location>
        <begin position="636"/>
        <end position="647"/>
    </location>
</feature>
<organism evidence="2 3">
    <name type="scientific">Bodo saltans</name>
    <name type="common">Flagellated protozoan</name>
    <dbReference type="NCBI Taxonomy" id="75058"/>
    <lineage>
        <taxon>Eukaryota</taxon>
        <taxon>Discoba</taxon>
        <taxon>Euglenozoa</taxon>
        <taxon>Kinetoplastea</taxon>
        <taxon>Metakinetoplastina</taxon>
        <taxon>Eubodonida</taxon>
        <taxon>Bodonidae</taxon>
        <taxon>Bodo</taxon>
    </lineage>
</organism>
<feature type="region of interest" description="Disordered" evidence="1">
    <location>
        <begin position="628"/>
        <end position="657"/>
    </location>
</feature>
<dbReference type="OrthoDB" id="238616at2759"/>
<name>A0A0S4KIJ5_BODSA</name>
<protein>
    <submittedName>
        <fullName evidence="2">Uncharacterized protein</fullName>
    </submittedName>
</protein>
<sequence>MNPTAPVWVSSGGTSGGGGAAALSQQQQRSSTLDPTIAEFHPKHGQSTAAKQPPPSQPSSFTKYVGNPVVHQIPSGSGGSAAGHHAAYGGGGGGHLGFTSHQTAAHGPSRSSGGAAGFSVNRHSASGAAPYSGVPPQLSTSGGGGRHQQSVPSGNPYAPSFSGSPYSHPSSVPILASRGHVNHQHHHHHHGPSSTANLMHANAAQQYSVKTNTHWGSAGGPPSNMQQTHHATNGAVLYNQQHHNNNISSNHNSSNNHSRGRGGAGHAMYQPQHSNTGGGGGSGASDDHNLPQSPSHLHHHGSTTPQHNKSAGLHEDVLFTPSTRGIWSGAAEASSPGAADSAYTSLLDHTPANRSQDIDANSERHDVPAVSAAVNSLLLDTLTGGGSGAHADDAANLHDAWGQRASTSGSIDADSTPWARLLTPPPATLSLPEHHSATNSDQVDTVQHLLAQLTKQSSDHHQQHAFPHEAADGHVVKSTSSSASHVDPSPVILPRRGASSQQQQQQQQYPVHQQQHSVVIPPSAIGGSPTSPEMHKAAASATVAAQLEAATRTLVVSGGADDSSPPLVMKAVPRSMQQHHVPNTAASVATNMKSSSTRAQPTAAPAAPTQHTTIAVDEKITVALNTVGPPPPPSPAATTAATTTASPGASDVSNSRRWKSRAEVVQLLASAKETMRHIKILSFSKKYPEEIAKLFQGWAAKGKGRGLLHKPRMMNMHQFFRPHLETYFVLPAPARGPQPMPATLFANRGPNYKCRFHHMCLFCKGEDHGWFDESKCARFQEFRRELGKAGVTDGDIEALVEAYDTVPAS</sequence>
<feature type="compositionally biased region" description="Low complexity" evidence="1">
    <location>
        <begin position="243"/>
        <end position="257"/>
    </location>
</feature>
<feature type="compositionally biased region" description="Low complexity" evidence="1">
    <location>
        <begin position="159"/>
        <end position="173"/>
    </location>
</feature>
<reference evidence="3" key="1">
    <citation type="submission" date="2015-09" db="EMBL/GenBank/DDBJ databases">
        <authorList>
            <consortium name="Pathogen Informatics"/>
        </authorList>
    </citation>
    <scope>NUCLEOTIDE SEQUENCE [LARGE SCALE GENOMIC DNA]</scope>
    <source>
        <strain evidence="3">Lake Konstanz</strain>
    </source>
</reference>
<feature type="compositionally biased region" description="Low complexity" evidence="1">
    <location>
        <begin position="499"/>
        <end position="514"/>
    </location>
</feature>
<keyword evidence="3" id="KW-1185">Reference proteome</keyword>
<proteinExistence type="predicted"/>
<feature type="compositionally biased region" description="Low complexity" evidence="1">
    <location>
        <begin position="21"/>
        <end position="31"/>
    </location>
</feature>
<dbReference type="VEuPathDB" id="TriTrypDB:BSAL_69765"/>